<sequence>MGQRPAHVKPPADMPPSPPVPQPEPLVRPDHDPMGLDPVRYGDWESKGIAIDF</sequence>
<evidence type="ECO:0000256" key="2">
    <source>
        <dbReference type="SAM" id="MobiDB-lite"/>
    </source>
</evidence>
<protein>
    <submittedName>
        <fullName evidence="3">DUF1674 domain-containing protein</fullName>
    </submittedName>
</protein>
<dbReference type="RefSeq" id="WP_250755003.1">
    <property type="nucleotide sequence ID" value="NZ_CP098401.1"/>
</dbReference>
<dbReference type="Pfam" id="PF07896">
    <property type="entry name" value="DUF1674"/>
    <property type="match status" value="1"/>
</dbReference>
<feature type="region of interest" description="Disordered" evidence="2">
    <location>
        <begin position="1"/>
        <end position="42"/>
    </location>
</feature>
<dbReference type="InterPro" id="IPR012875">
    <property type="entry name" value="SDHF4"/>
</dbReference>
<gene>
    <name evidence="3" type="ORF">M9980_00350</name>
</gene>
<feature type="compositionally biased region" description="Pro residues" evidence="2">
    <location>
        <begin position="12"/>
        <end position="26"/>
    </location>
</feature>
<reference evidence="3" key="1">
    <citation type="submission" date="2022-05" db="EMBL/GenBank/DDBJ databases">
        <title>Sphingomonas sp. strain RMG20 Genome sequencing and assembly.</title>
        <authorList>
            <person name="Kim I."/>
        </authorList>
    </citation>
    <scope>NUCLEOTIDE SEQUENCE</scope>
    <source>
        <strain evidence="3">RMG20</strain>
    </source>
</reference>
<keyword evidence="4" id="KW-1185">Reference proteome</keyword>
<evidence type="ECO:0000256" key="1">
    <source>
        <dbReference type="ARBA" id="ARBA00005701"/>
    </source>
</evidence>
<comment type="similarity">
    <text evidence="1">Belongs to the SDHAF4 family.</text>
</comment>
<proteinExistence type="inferred from homology"/>
<dbReference type="EMBL" id="CP098401">
    <property type="protein sequence ID" value="URW77082.1"/>
    <property type="molecule type" value="Genomic_DNA"/>
</dbReference>
<evidence type="ECO:0000313" key="4">
    <source>
        <dbReference type="Proteomes" id="UP001055580"/>
    </source>
</evidence>
<name>A0ABY4TZU4_9SPHN</name>
<feature type="compositionally biased region" description="Basic and acidic residues" evidence="2">
    <location>
        <begin position="27"/>
        <end position="42"/>
    </location>
</feature>
<dbReference type="Proteomes" id="UP001055580">
    <property type="component" value="Chromosome"/>
</dbReference>
<organism evidence="3 4">
    <name type="scientific">Sphingomonas donggukensis</name>
    <dbReference type="NCBI Taxonomy" id="2949093"/>
    <lineage>
        <taxon>Bacteria</taxon>
        <taxon>Pseudomonadati</taxon>
        <taxon>Pseudomonadota</taxon>
        <taxon>Alphaproteobacteria</taxon>
        <taxon>Sphingomonadales</taxon>
        <taxon>Sphingomonadaceae</taxon>
        <taxon>Sphingomonas</taxon>
    </lineage>
</organism>
<accession>A0ABY4TZU4</accession>
<evidence type="ECO:0000313" key="3">
    <source>
        <dbReference type="EMBL" id="URW77082.1"/>
    </source>
</evidence>